<evidence type="ECO:0000313" key="9">
    <source>
        <dbReference type="EMBL" id="AMB94633.1"/>
    </source>
</evidence>
<dbReference type="Proteomes" id="UP000234239">
    <property type="component" value="Unassembled WGS sequence"/>
</dbReference>
<keyword evidence="3" id="KW-0813">Transport</keyword>
<evidence type="ECO:0000256" key="8">
    <source>
        <dbReference type="SAM" id="Phobius"/>
    </source>
</evidence>
<accession>A0A0X8FCB3</accession>
<dbReference type="RefSeq" id="WP_067975766.1">
    <property type="nucleotide sequence ID" value="NZ_CAJHKM010000002.1"/>
</dbReference>
<feature type="transmembrane region" description="Helical" evidence="8">
    <location>
        <begin position="133"/>
        <end position="153"/>
    </location>
</feature>
<keyword evidence="7 8" id="KW-0472">Membrane</keyword>
<keyword evidence="6 8" id="KW-1133">Transmembrane helix</keyword>
<evidence type="ECO:0000256" key="7">
    <source>
        <dbReference type="ARBA" id="ARBA00023136"/>
    </source>
</evidence>
<dbReference type="PANTHER" id="PTHR34979:SF1">
    <property type="entry name" value="INNER MEMBRANE PROTEIN YGAZ"/>
    <property type="match status" value="1"/>
</dbReference>
<dbReference type="EMBL" id="CP014160">
    <property type="protein sequence ID" value="AMB94633.1"/>
    <property type="molecule type" value="Genomic_DNA"/>
</dbReference>
<evidence type="ECO:0000256" key="1">
    <source>
        <dbReference type="ARBA" id="ARBA00004651"/>
    </source>
</evidence>
<dbReference type="GO" id="GO:0005886">
    <property type="term" value="C:plasma membrane"/>
    <property type="evidence" value="ECO:0007669"/>
    <property type="project" value="UniProtKB-SubCell"/>
</dbReference>
<proteinExistence type="inferred from homology"/>
<dbReference type="PANTHER" id="PTHR34979">
    <property type="entry name" value="INNER MEMBRANE PROTEIN YGAZ"/>
    <property type="match status" value="1"/>
</dbReference>
<evidence type="ECO:0000313" key="11">
    <source>
        <dbReference type="Proteomes" id="UP000069912"/>
    </source>
</evidence>
<dbReference type="GeneID" id="92903936"/>
<evidence type="ECO:0000256" key="6">
    <source>
        <dbReference type="ARBA" id="ARBA00022989"/>
    </source>
</evidence>
<keyword evidence="11" id="KW-1185">Reference proteome</keyword>
<reference evidence="11" key="2">
    <citation type="submission" date="2016-01" db="EMBL/GenBank/DDBJ databases">
        <title>Six Aerococcus type strain genome sequencing and assembly using PacBio and Illumina Hiseq.</title>
        <authorList>
            <person name="Carkaci D."/>
            <person name="Dargis R."/>
            <person name="Nielsen X.C."/>
            <person name="Skovgaard O."/>
            <person name="Fuursted K."/>
            <person name="Christensen J.J."/>
        </authorList>
    </citation>
    <scope>NUCLEOTIDE SEQUENCE [LARGE SCALE GENOMIC DNA]</scope>
    <source>
        <strain evidence="11">CCUG43001</strain>
    </source>
</reference>
<feature type="transmembrane region" description="Helical" evidence="8">
    <location>
        <begin position="12"/>
        <end position="34"/>
    </location>
</feature>
<evidence type="ECO:0000256" key="3">
    <source>
        <dbReference type="ARBA" id="ARBA00022448"/>
    </source>
</evidence>
<keyword evidence="4" id="KW-1003">Cell membrane</keyword>
<name>A0A0X8FCB3_9LACT</name>
<protein>
    <submittedName>
        <fullName evidence="10">Branched-chain amino acid ABC transporter permease</fullName>
    </submittedName>
</protein>
<evidence type="ECO:0000256" key="5">
    <source>
        <dbReference type="ARBA" id="ARBA00022692"/>
    </source>
</evidence>
<evidence type="ECO:0000256" key="4">
    <source>
        <dbReference type="ARBA" id="ARBA00022475"/>
    </source>
</evidence>
<feature type="transmembrane region" description="Helical" evidence="8">
    <location>
        <begin position="159"/>
        <end position="178"/>
    </location>
</feature>
<feature type="transmembrane region" description="Helical" evidence="8">
    <location>
        <begin position="198"/>
        <end position="222"/>
    </location>
</feature>
<dbReference type="KEGG" id="asan:AWM72_07635"/>
<reference evidence="9 11" key="1">
    <citation type="journal article" date="2016" name="Genome Announc.">
        <title>Complete Genome Sequences of Aerococcus christensenii CCUG 28831T, Aerococcus sanguinicola CCUG 43001T, Aerococcus urinae CCUG 36881T, Aerococcus urinaeequi CCUG 28094T, Aerococcus urinaehominis CCUG 42038 BT, and Aerococcus viridans CCUG 4311T.</title>
        <authorList>
            <person name="Carkaci D."/>
            <person name="Dargis R."/>
            <person name="Nielsen X.C."/>
            <person name="Skovgaard O."/>
            <person name="Fuursted K."/>
            <person name="Christensen J.J."/>
        </authorList>
    </citation>
    <scope>NUCLEOTIDE SEQUENCE [LARGE SCALE GENOMIC DNA]</scope>
    <source>
        <strain evidence="9 11">CCUG43001</strain>
    </source>
</reference>
<keyword evidence="5 8" id="KW-0812">Transmembrane</keyword>
<feature type="transmembrane region" description="Helical" evidence="8">
    <location>
        <begin position="54"/>
        <end position="76"/>
    </location>
</feature>
<evidence type="ECO:0000313" key="12">
    <source>
        <dbReference type="Proteomes" id="UP000234239"/>
    </source>
</evidence>
<reference evidence="10 12" key="3">
    <citation type="submission" date="2017-12" db="EMBL/GenBank/DDBJ databases">
        <title>Phylogenetic diversity of female urinary microbiome.</title>
        <authorList>
            <person name="Thomas-White K."/>
            <person name="Wolfe A.J."/>
        </authorList>
    </citation>
    <scope>NUCLEOTIDE SEQUENCE [LARGE SCALE GENOMIC DNA]</scope>
    <source>
        <strain evidence="10 12">UMB0139</strain>
    </source>
</reference>
<dbReference type="Proteomes" id="UP000069912">
    <property type="component" value="Chromosome"/>
</dbReference>
<dbReference type="EMBL" id="PKGY01000001">
    <property type="protein sequence ID" value="PKZ23369.1"/>
    <property type="molecule type" value="Genomic_DNA"/>
</dbReference>
<evidence type="ECO:0000313" key="10">
    <source>
        <dbReference type="EMBL" id="PKZ23369.1"/>
    </source>
</evidence>
<evidence type="ECO:0000256" key="2">
    <source>
        <dbReference type="ARBA" id="ARBA00010735"/>
    </source>
</evidence>
<dbReference type="AlphaFoldDB" id="A0A0X8FCB3"/>
<gene>
    <name evidence="9" type="ORF">AWM72_07635</name>
    <name evidence="10" type="ORF">CYJ28_02115</name>
</gene>
<dbReference type="PROSITE" id="PS51257">
    <property type="entry name" value="PROKAR_LIPOPROTEIN"/>
    <property type="match status" value="1"/>
</dbReference>
<dbReference type="GO" id="GO:1903785">
    <property type="term" value="P:L-valine transmembrane transport"/>
    <property type="evidence" value="ECO:0007669"/>
    <property type="project" value="TreeGrafter"/>
</dbReference>
<sequence length="237" mass="26154">MNQYFKQAVQQAWPVIIAYIPLSIACGVLLASAGLSYWQVALSSLLIFGGSAQFMLASLVLAGASTWVIIGLVLLLNSRQMLLTSSLASYLPQEKTWKLAWLSQFTADESYALNVVNFQEADQGQGEWTFDQAFYLALTTYLTWLCGTVAGAILGQFFAFPTVIVNYVLIAMFIGLLIPQIKSRKTFSITLISLAMSLVLRLFAPSSLVIVLVTLLASYLAYRMDRHLLEEKGDLSL</sequence>
<dbReference type="Pfam" id="PF03591">
    <property type="entry name" value="AzlC"/>
    <property type="match status" value="1"/>
</dbReference>
<comment type="similarity">
    <text evidence="2">Belongs to the AzlC family.</text>
</comment>
<organism evidence="9 11">
    <name type="scientific">Aerococcus sanguinicola</name>
    <dbReference type="NCBI Taxonomy" id="119206"/>
    <lineage>
        <taxon>Bacteria</taxon>
        <taxon>Bacillati</taxon>
        <taxon>Bacillota</taxon>
        <taxon>Bacilli</taxon>
        <taxon>Lactobacillales</taxon>
        <taxon>Aerococcaceae</taxon>
        <taxon>Aerococcus</taxon>
    </lineage>
</organism>
<comment type="subcellular location">
    <subcellularLocation>
        <location evidence="1">Cell membrane</location>
        <topology evidence="1">Multi-pass membrane protein</topology>
    </subcellularLocation>
</comment>
<dbReference type="InterPro" id="IPR011606">
    <property type="entry name" value="Brnchd-chn_aa_trnsp_permease"/>
</dbReference>
<dbReference type="OrthoDB" id="3177005at2"/>